<proteinExistence type="predicted"/>
<organism evidence="2 3">
    <name type="scientific">Vibrio breoganii</name>
    <dbReference type="NCBI Taxonomy" id="553239"/>
    <lineage>
        <taxon>Bacteria</taxon>
        <taxon>Pseudomonadati</taxon>
        <taxon>Pseudomonadota</taxon>
        <taxon>Gammaproteobacteria</taxon>
        <taxon>Vibrionales</taxon>
        <taxon>Vibrionaceae</taxon>
        <taxon>Vibrio</taxon>
    </lineage>
</organism>
<dbReference type="RefSeq" id="WP_065211305.1">
    <property type="nucleotide sequence ID" value="NZ_CP016179.1"/>
</dbReference>
<dbReference type="Proteomes" id="UP000092018">
    <property type="component" value="Plasmid unnamed1"/>
</dbReference>
<keyword evidence="2" id="KW-0614">Plasmid</keyword>
<evidence type="ECO:0000313" key="2">
    <source>
        <dbReference type="EMBL" id="ANO35546.1"/>
    </source>
</evidence>
<dbReference type="AlphaFoldDB" id="A0AAN0XZH3"/>
<protein>
    <submittedName>
        <fullName evidence="2">Uncharacterized protein</fullName>
    </submittedName>
</protein>
<dbReference type="KEGG" id="vbr:A6E01_20250"/>
<feature type="signal peptide" evidence="1">
    <location>
        <begin position="1"/>
        <end position="20"/>
    </location>
</feature>
<keyword evidence="1" id="KW-0732">Signal</keyword>
<reference evidence="2 3" key="1">
    <citation type="submission" date="2016-06" db="EMBL/GenBank/DDBJ databases">
        <title>Adaptive Radiation by Waves of Gene Transfer Leads to Fine-Scale Resource Partitioning in Marine Microbes.</title>
        <authorList>
            <person name="Hehemann J.-H."/>
            <person name="Arevalo P."/>
            <person name="Datta M.S."/>
            <person name="Yu X."/>
            <person name="Corzett C."/>
            <person name="Henschel A."/>
            <person name="Preheim S.P."/>
            <person name="Timberlake S."/>
            <person name="Alm E.J."/>
            <person name="Polz M.F."/>
        </authorList>
    </citation>
    <scope>NUCLEOTIDE SEQUENCE [LARGE SCALE GENOMIC DNA]</scope>
    <source>
        <strain evidence="2 3">FF50</strain>
        <plasmid evidence="2 3">unnamed1</plasmid>
    </source>
</reference>
<sequence>MKFVNGLVLATVLASTGVMAGGLGKTGQDDRQHIRSERVTLDVAVTADGEAHKIGDWHKTNNRKR</sequence>
<name>A0AAN0XZH3_9VIBR</name>
<evidence type="ECO:0000256" key="1">
    <source>
        <dbReference type="SAM" id="SignalP"/>
    </source>
</evidence>
<feature type="chain" id="PRO_5042893838" evidence="1">
    <location>
        <begin position="21"/>
        <end position="65"/>
    </location>
</feature>
<accession>A0AAN0XZH3</accession>
<dbReference type="EMBL" id="CP016179">
    <property type="protein sequence ID" value="ANO35546.1"/>
    <property type="molecule type" value="Genomic_DNA"/>
</dbReference>
<evidence type="ECO:0000313" key="3">
    <source>
        <dbReference type="Proteomes" id="UP000092018"/>
    </source>
</evidence>
<geneLocation type="plasmid" evidence="2 3">
    <name>unnamed1</name>
</geneLocation>
<gene>
    <name evidence="2" type="ORF">A6E01_20250</name>
</gene>